<dbReference type="EMBL" id="BAABDS010000019">
    <property type="protein sequence ID" value="GAA3707313.1"/>
    <property type="molecule type" value="Genomic_DNA"/>
</dbReference>
<evidence type="ECO:0000313" key="3">
    <source>
        <dbReference type="Proteomes" id="UP001501479"/>
    </source>
</evidence>
<name>A0ABP7DS64_9GAMM</name>
<dbReference type="RefSeq" id="WP_344963537.1">
    <property type="nucleotide sequence ID" value="NZ_BAABDS010000019.1"/>
</dbReference>
<evidence type="ECO:0000256" key="1">
    <source>
        <dbReference type="SAM" id="SignalP"/>
    </source>
</evidence>
<proteinExistence type="predicted"/>
<reference evidence="3" key="1">
    <citation type="journal article" date="2019" name="Int. J. Syst. Evol. Microbiol.">
        <title>The Global Catalogue of Microorganisms (GCM) 10K type strain sequencing project: providing services to taxonomists for standard genome sequencing and annotation.</title>
        <authorList>
            <consortium name="The Broad Institute Genomics Platform"/>
            <consortium name="The Broad Institute Genome Sequencing Center for Infectious Disease"/>
            <person name="Wu L."/>
            <person name="Ma J."/>
        </authorList>
    </citation>
    <scope>NUCLEOTIDE SEQUENCE [LARGE SCALE GENOMIC DNA]</scope>
    <source>
        <strain evidence="3">JCM 17329</strain>
    </source>
</reference>
<protein>
    <submittedName>
        <fullName evidence="2">DUF2845 domain-containing protein</fullName>
    </submittedName>
</protein>
<dbReference type="Proteomes" id="UP001501479">
    <property type="component" value="Unassembled WGS sequence"/>
</dbReference>
<keyword evidence="3" id="KW-1185">Reference proteome</keyword>
<comment type="caution">
    <text evidence="2">The sequence shown here is derived from an EMBL/GenBank/DDBJ whole genome shotgun (WGS) entry which is preliminary data.</text>
</comment>
<dbReference type="InterPro" id="IPR021268">
    <property type="entry name" value="DUF2845"/>
</dbReference>
<evidence type="ECO:0000313" key="2">
    <source>
        <dbReference type="EMBL" id="GAA3707313.1"/>
    </source>
</evidence>
<accession>A0ABP7DS64</accession>
<sequence>MRYGWAGGGLLWLCLALMPAQADSMRCNNRLITDGDPTALLLLYCGEPLVRETAWRHYRNHYGRWYQEPDGERWTYHFGRYQFMQIVTIRRGKIVSIENGPRG</sequence>
<organism evidence="2 3">
    <name type="scientific">Oceanisphaera sediminis</name>
    <dbReference type="NCBI Taxonomy" id="981381"/>
    <lineage>
        <taxon>Bacteria</taxon>
        <taxon>Pseudomonadati</taxon>
        <taxon>Pseudomonadota</taxon>
        <taxon>Gammaproteobacteria</taxon>
        <taxon>Aeromonadales</taxon>
        <taxon>Aeromonadaceae</taxon>
        <taxon>Oceanisphaera</taxon>
    </lineage>
</organism>
<feature type="signal peptide" evidence="1">
    <location>
        <begin position="1"/>
        <end position="22"/>
    </location>
</feature>
<gene>
    <name evidence="2" type="ORF">GCM10022421_12950</name>
</gene>
<feature type="chain" id="PRO_5045316945" evidence="1">
    <location>
        <begin position="23"/>
        <end position="103"/>
    </location>
</feature>
<dbReference type="Pfam" id="PF11006">
    <property type="entry name" value="DUF2845"/>
    <property type="match status" value="1"/>
</dbReference>
<keyword evidence="1" id="KW-0732">Signal</keyword>